<keyword evidence="1" id="KW-1133">Transmembrane helix</keyword>
<sequence>MFWLKLIHTLIAAVNASAVFYILYCGLRDRHGLWLNISLVILAIELACLAIFRGDCPLQLYARQQTGSHAHVSDLFLPDWMALSMIPFFTPITLVALGLVARNQWRRYKDRKSAP</sequence>
<gene>
    <name evidence="2" type="ORF">ACFMB1_18050</name>
</gene>
<keyword evidence="3" id="KW-1185">Reference proteome</keyword>
<accession>A0ABW1KZP8</accession>
<organism evidence="2 3">
    <name type="scientific">Hyphococcus aureus</name>
    <dbReference type="NCBI Taxonomy" id="2666033"/>
    <lineage>
        <taxon>Bacteria</taxon>
        <taxon>Pseudomonadati</taxon>
        <taxon>Pseudomonadota</taxon>
        <taxon>Alphaproteobacteria</taxon>
        <taxon>Parvularculales</taxon>
        <taxon>Parvularculaceae</taxon>
        <taxon>Hyphococcus</taxon>
    </lineage>
</organism>
<keyword evidence="1" id="KW-0812">Transmembrane</keyword>
<evidence type="ECO:0008006" key="4">
    <source>
        <dbReference type="Google" id="ProtNLM"/>
    </source>
</evidence>
<dbReference type="EMBL" id="JBHPON010000003">
    <property type="protein sequence ID" value="MFC6037464.1"/>
    <property type="molecule type" value="Genomic_DNA"/>
</dbReference>
<comment type="caution">
    <text evidence="2">The sequence shown here is derived from an EMBL/GenBank/DDBJ whole genome shotgun (WGS) entry which is preliminary data.</text>
</comment>
<feature type="transmembrane region" description="Helical" evidence="1">
    <location>
        <begin position="80"/>
        <end position="101"/>
    </location>
</feature>
<feature type="transmembrane region" description="Helical" evidence="1">
    <location>
        <begin position="6"/>
        <end position="26"/>
    </location>
</feature>
<protein>
    <recommendedName>
        <fullName evidence="4">DUF2784 domain-containing protein</fullName>
    </recommendedName>
</protein>
<dbReference type="Proteomes" id="UP001596116">
    <property type="component" value="Unassembled WGS sequence"/>
</dbReference>
<reference evidence="2 3" key="1">
    <citation type="submission" date="2024-09" db="EMBL/GenBank/DDBJ databases">
        <authorList>
            <person name="Zhang Z.-H."/>
        </authorList>
    </citation>
    <scope>NUCLEOTIDE SEQUENCE [LARGE SCALE GENOMIC DNA]</scope>
    <source>
        <strain evidence="2 3">HHTR114</strain>
    </source>
</reference>
<evidence type="ECO:0000256" key="1">
    <source>
        <dbReference type="SAM" id="Phobius"/>
    </source>
</evidence>
<name>A0ABW1KZP8_9PROT</name>
<proteinExistence type="predicted"/>
<dbReference type="RefSeq" id="WP_379881142.1">
    <property type="nucleotide sequence ID" value="NZ_JBHPON010000003.1"/>
</dbReference>
<feature type="transmembrane region" description="Helical" evidence="1">
    <location>
        <begin position="33"/>
        <end position="52"/>
    </location>
</feature>
<evidence type="ECO:0000313" key="3">
    <source>
        <dbReference type="Proteomes" id="UP001596116"/>
    </source>
</evidence>
<keyword evidence="1" id="KW-0472">Membrane</keyword>
<evidence type="ECO:0000313" key="2">
    <source>
        <dbReference type="EMBL" id="MFC6037464.1"/>
    </source>
</evidence>